<dbReference type="InterPro" id="IPR052278">
    <property type="entry name" value="Chordin-like_regulators"/>
</dbReference>
<name>A0ABV0MYX7_9TELE</name>
<feature type="domain" description="CHRD" evidence="2">
    <location>
        <begin position="1"/>
        <end position="114"/>
    </location>
</feature>
<evidence type="ECO:0000259" key="2">
    <source>
        <dbReference type="PROSITE" id="PS50933"/>
    </source>
</evidence>
<gene>
    <name evidence="3" type="ORF">GOODEAATRI_005069</name>
</gene>
<keyword evidence="4" id="KW-1185">Reference proteome</keyword>
<dbReference type="SMART" id="SM00754">
    <property type="entry name" value="CHRD"/>
    <property type="match status" value="2"/>
</dbReference>
<dbReference type="PANTHER" id="PTHR46526">
    <property type="entry name" value="CHORDIN"/>
    <property type="match status" value="1"/>
</dbReference>
<dbReference type="Proteomes" id="UP001476798">
    <property type="component" value="Unassembled WGS sequence"/>
</dbReference>
<evidence type="ECO:0000313" key="4">
    <source>
        <dbReference type="Proteomes" id="UP001476798"/>
    </source>
</evidence>
<protein>
    <recommendedName>
        <fullName evidence="2">CHRD domain-containing protein</fullName>
    </recommendedName>
</protein>
<dbReference type="EMBL" id="JAHRIO010020216">
    <property type="protein sequence ID" value="MEQ2164287.1"/>
    <property type="molecule type" value="Genomic_DNA"/>
</dbReference>
<organism evidence="3 4">
    <name type="scientific">Goodea atripinnis</name>
    <dbReference type="NCBI Taxonomy" id="208336"/>
    <lineage>
        <taxon>Eukaryota</taxon>
        <taxon>Metazoa</taxon>
        <taxon>Chordata</taxon>
        <taxon>Craniata</taxon>
        <taxon>Vertebrata</taxon>
        <taxon>Euteleostomi</taxon>
        <taxon>Actinopterygii</taxon>
        <taxon>Neopterygii</taxon>
        <taxon>Teleostei</taxon>
        <taxon>Neoteleostei</taxon>
        <taxon>Acanthomorphata</taxon>
        <taxon>Ovalentaria</taxon>
        <taxon>Atherinomorphae</taxon>
        <taxon>Cyprinodontiformes</taxon>
        <taxon>Goodeidae</taxon>
        <taxon>Goodea</taxon>
    </lineage>
</organism>
<comment type="caution">
    <text evidence="3">The sequence shown here is derived from an EMBL/GenBank/DDBJ whole genome shotgun (WGS) entry which is preliminary data.</text>
</comment>
<dbReference type="PROSITE" id="PS50933">
    <property type="entry name" value="CHRD"/>
    <property type="match status" value="1"/>
</dbReference>
<sequence>MSSGDALIPGKTGGVGSAIFNLHDNGTLDYQVAGLTSDVVGLTIELKPRRRNKRSSLYDLTPEYSKATGQAVGSWSRLEARHIHMLLQNELFINVATAHSQEGELRGQIKALPYSGLEVPRDGEDQWNEKGWSCGRQIKKQLYIKRYSKSLRKCTIYIVLSNLPELPTPLAGHFVSPPVRTGASGHAWVSVDKQCHLHYEIIVAGLSKTDDVAVNAHLHGLAEIGELDDSNTNHKRLLTGFYGSQVHLFLASKTVPKEKQVEFVLHKRKPNPANGSHVCFLKVVLREGALWEVHCEKVTCPALTCSLPVRRSPSDCCKECPEEERTPAGLEHSDMMQADGPRYCKFGKNFYQNSDSWHPWVPLCQRKQCPVLTCSNITRTESSCCPECAGEQ</sequence>
<dbReference type="SUPFAM" id="SSF57603">
    <property type="entry name" value="FnI-like domain"/>
    <property type="match status" value="1"/>
</dbReference>
<accession>A0ABV0MYX7</accession>
<evidence type="ECO:0000313" key="3">
    <source>
        <dbReference type="EMBL" id="MEQ2164287.1"/>
    </source>
</evidence>
<evidence type="ECO:0000256" key="1">
    <source>
        <dbReference type="PROSITE-ProRule" id="PRU00230"/>
    </source>
</evidence>
<proteinExistence type="predicted"/>
<dbReference type="PANTHER" id="PTHR46526:SF1">
    <property type="entry name" value="CHORDIN"/>
    <property type="match status" value="1"/>
</dbReference>
<keyword evidence="1" id="KW-0217">Developmental protein</keyword>
<dbReference type="InterPro" id="IPR010895">
    <property type="entry name" value="CHRD"/>
</dbReference>
<dbReference type="Pfam" id="PF07452">
    <property type="entry name" value="CHRD"/>
    <property type="match status" value="2"/>
</dbReference>
<reference evidence="3 4" key="1">
    <citation type="submission" date="2021-06" db="EMBL/GenBank/DDBJ databases">
        <authorList>
            <person name="Palmer J.M."/>
        </authorList>
    </citation>
    <scope>NUCLEOTIDE SEQUENCE [LARGE SCALE GENOMIC DNA]</scope>
    <source>
        <strain evidence="3 4">GA_2019</strain>
        <tissue evidence="3">Muscle</tissue>
    </source>
</reference>